<dbReference type="GO" id="GO:0004497">
    <property type="term" value="F:monooxygenase activity"/>
    <property type="evidence" value="ECO:0007669"/>
    <property type="project" value="UniProtKB-KW"/>
</dbReference>
<keyword evidence="9" id="KW-1185">Reference proteome</keyword>
<evidence type="ECO:0000256" key="2">
    <source>
        <dbReference type="ARBA" id="ARBA00022617"/>
    </source>
</evidence>
<organism evidence="8 9">
    <name type="scientific">Virgisporangium aliadipatigenens</name>
    <dbReference type="NCBI Taxonomy" id="741659"/>
    <lineage>
        <taxon>Bacteria</taxon>
        <taxon>Bacillati</taxon>
        <taxon>Actinomycetota</taxon>
        <taxon>Actinomycetes</taxon>
        <taxon>Micromonosporales</taxon>
        <taxon>Micromonosporaceae</taxon>
        <taxon>Virgisporangium</taxon>
    </lineage>
</organism>
<dbReference type="PANTHER" id="PTHR46696">
    <property type="entry name" value="P450, PUTATIVE (EUROFUNG)-RELATED"/>
    <property type="match status" value="1"/>
</dbReference>
<dbReference type="PRINTS" id="PR00385">
    <property type="entry name" value="P450"/>
</dbReference>
<proteinExistence type="inferred from homology"/>
<accession>A0A8J3YK11</accession>
<dbReference type="InterPro" id="IPR017972">
    <property type="entry name" value="Cyt_P450_CS"/>
</dbReference>
<dbReference type="PRINTS" id="PR00359">
    <property type="entry name" value="BP450"/>
</dbReference>
<dbReference type="GO" id="GO:0017000">
    <property type="term" value="P:antibiotic biosynthetic process"/>
    <property type="evidence" value="ECO:0007669"/>
    <property type="project" value="UniProtKB-ARBA"/>
</dbReference>
<dbReference type="GO" id="GO:0020037">
    <property type="term" value="F:heme binding"/>
    <property type="evidence" value="ECO:0007669"/>
    <property type="project" value="InterPro"/>
</dbReference>
<dbReference type="RefSeq" id="WP_203900355.1">
    <property type="nucleotide sequence ID" value="NZ_BOPF01000012.1"/>
</dbReference>
<dbReference type="GO" id="GO:0016705">
    <property type="term" value="F:oxidoreductase activity, acting on paired donors, with incorporation or reduction of molecular oxygen"/>
    <property type="evidence" value="ECO:0007669"/>
    <property type="project" value="InterPro"/>
</dbReference>
<dbReference type="InterPro" id="IPR002397">
    <property type="entry name" value="Cyt_P450_B"/>
</dbReference>
<name>A0A8J3YK11_9ACTN</name>
<dbReference type="EMBL" id="BOPF01000012">
    <property type="protein sequence ID" value="GIJ46844.1"/>
    <property type="molecule type" value="Genomic_DNA"/>
</dbReference>
<comment type="similarity">
    <text evidence="1 7">Belongs to the cytochrome P450 family.</text>
</comment>
<evidence type="ECO:0000256" key="6">
    <source>
        <dbReference type="ARBA" id="ARBA00023033"/>
    </source>
</evidence>
<comment type="caution">
    <text evidence="8">The sequence shown here is derived from an EMBL/GenBank/DDBJ whole genome shotgun (WGS) entry which is preliminary data.</text>
</comment>
<evidence type="ECO:0000256" key="4">
    <source>
        <dbReference type="ARBA" id="ARBA00023002"/>
    </source>
</evidence>
<dbReference type="AlphaFoldDB" id="A0A8J3YK11"/>
<keyword evidence="2 7" id="KW-0349">Heme</keyword>
<dbReference type="PANTHER" id="PTHR46696:SF1">
    <property type="entry name" value="CYTOCHROME P450 YJIB-RELATED"/>
    <property type="match status" value="1"/>
</dbReference>
<keyword evidence="5 7" id="KW-0408">Iron</keyword>
<protein>
    <submittedName>
        <fullName evidence="8">Cytochrome P450</fullName>
    </submittedName>
</protein>
<evidence type="ECO:0000313" key="9">
    <source>
        <dbReference type="Proteomes" id="UP000619260"/>
    </source>
</evidence>
<dbReference type="Proteomes" id="UP000619260">
    <property type="component" value="Unassembled WGS sequence"/>
</dbReference>
<evidence type="ECO:0000256" key="1">
    <source>
        <dbReference type="ARBA" id="ARBA00010617"/>
    </source>
</evidence>
<keyword evidence="6 7" id="KW-0503">Monooxygenase</keyword>
<evidence type="ECO:0000256" key="5">
    <source>
        <dbReference type="ARBA" id="ARBA00023004"/>
    </source>
</evidence>
<evidence type="ECO:0000256" key="3">
    <source>
        <dbReference type="ARBA" id="ARBA00022723"/>
    </source>
</evidence>
<evidence type="ECO:0000256" key="7">
    <source>
        <dbReference type="RuleBase" id="RU000461"/>
    </source>
</evidence>
<reference evidence="8" key="1">
    <citation type="submission" date="2021-01" db="EMBL/GenBank/DDBJ databases">
        <title>Whole genome shotgun sequence of Virgisporangium aliadipatigenens NBRC 105644.</title>
        <authorList>
            <person name="Komaki H."/>
            <person name="Tamura T."/>
        </authorList>
    </citation>
    <scope>NUCLEOTIDE SEQUENCE</scope>
    <source>
        <strain evidence="8">NBRC 105644</strain>
    </source>
</reference>
<dbReference type="Gene3D" id="1.10.630.10">
    <property type="entry name" value="Cytochrome P450"/>
    <property type="match status" value="1"/>
</dbReference>
<sequence length="377" mass="41654">MAADPFSAEFPQDPHAGWAALRRAGPVHRFLVGGEPIWYVTRWEEARQVLADPTLTKVQPTRGDSDFDAAMLFVDPPDHTRLRRLVASAFTARRTEGLRPRIHRIADDLLDAVHGRDEVDLIDAFAFPLPIQVICELLGVPAEDRDSFRIWSNALTSPTALDARTAGQRMREYVTALIAHKRRRPTDDLLGALLAEADDGDRLSDRELTAMVFLLLVAGHETTVNLIANGVYVLCTRPELRDRLAADPALLPSAVEEFLRYESPVATSTYRRTTRPTRIGGVTVPAGEQVMVSLLSANRDSALASDPDGVDLSRRAQHLAFGHGMHYCLGAPLARLEGQVALGTLLERHPKLTLATRDLTWRGGLLIRGLTRLPVRL</sequence>
<evidence type="ECO:0000313" key="8">
    <source>
        <dbReference type="EMBL" id="GIJ46844.1"/>
    </source>
</evidence>
<dbReference type="Pfam" id="PF00067">
    <property type="entry name" value="p450"/>
    <property type="match status" value="1"/>
</dbReference>
<dbReference type="InterPro" id="IPR036396">
    <property type="entry name" value="Cyt_P450_sf"/>
</dbReference>
<dbReference type="FunFam" id="1.10.630.10:FF:000018">
    <property type="entry name" value="Cytochrome P450 monooxygenase"/>
    <property type="match status" value="1"/>
</dbReference>
<dbReference type="SUPFAM" id="SSF48264">
    <property type="entry name" value="Cytochrome P450"/>
    <property type="match status" value="1"/>
</dbReference>
<gene>
    <name evidence="8" type="ORF">Val02_37300</name>
</gene>
<keyword evidence="3 7" id="KW-0479">Metal-binding</keyword>
<dbReference type="GO" id="GO:0005506">
    <property type="term" value="F:iron ion binding"/>
    <property type="evidence" value="ECO:0007669"/>
    <property type="project" value="InterPro"/>
</dbReference>
<dbReference type="PROSITE" id="PS00086">
    <property type="entry name" value="CYTOCHROME_P450"/>
    <property type="match status" value="1"/>
</dbReference>
<dbReference type="InterPro" id="IPR001128">
    <property type="entry name" value="Cyt_P450"/>
</dbReference>
<dbReference type="CDD" id="cd11029">
    <property type="entry name" value="CYP107-like"/>
    <property type="match status" value="1"/>
</dbReference>
<keyword evidence="4 7" id="KW-0560">Oxidoreductase</keyword>